<comment type="function">
    <text evidence="6">Involved in production of the polyketide antibiotic thailandamide.</text>
</comment>
<dbReference type="InterPro" id="IPR020843">
    <property type="entry name" value="ER"/>
</dbReference>
<evidence type="ECO:0000256" key="5">
    <source>
        <dbReference type="ARBA" id="ARBA00023315"/>
    </source>
</evidence>
<dbReference type="InterPro" id="IPR018201">
    <property type="entry name" value="Ketoacyl_synth_AS"/>
</dbReference>
<evidence type="ECO:0000256" key="8">
    <source>
        <dbReference type="SAM" id="MobiDB-lite"/>
    </source>
</evidence>
<dbReference type="PANTHER" id="PTHR43775:SF37">
    <property type="entry name" value="SI:DKEY-61P9.11"/>
    <property type="match status" value="1"/>
</dbReference>
<comment type="caution">
    <text evidence="12">The sequence shown here is derived from an EMBL/GenBank/DDBJ whole genome shotgun (WGS) entry which is preliminary data.</text>
</comment>
<dbReference type="SUPFAM" id="SSF53901">
    <property type="entry name" value="Thiolase-like"/>
    <property type="match status" value="1"/>
</dbReference>
<dbReference type="PROSITE" id="PS52019">
    <property type="entry name" value="PKS_MFAS_DH"/>
    <property type="match status" value="1"/>
</dbReference>
<dbReference type="InterPro" id="IPR020806">
    <property type="entry name" value="PKS_PP-bd"/>
</dbReference>
<dbReference type="SMART" id="SM00823">
    <property type="entry name" value="PKS_PP"/>
    <property type="match status" value="1"/>
</dbReference>
<name>A0A3M6R598_9BURK</name>
<dbReference type="Gene3D" id="3.40.47.10">
    <property type="match status" value="1"/>
</dbReference>
<dbReference type="Proteomes" id="UP000275180">
    <property type="component" value="Unassembled WGS sequence"/>
</dbReference>
<dbReference type="Pfam" id="PF21089">
    <property type="entry name" value="PKS_DH_N"/>
    <property type="match status" value="1"/>
</dbReference>
<evidence type="ECO:0000259" key="9">
    <source>
        <dbReference type="PROSITE" id="PS50075"/>
    </source>
</evidence>
<feature type="region of interest" description="Disordered" evidence="8">
    <location>
        <begin position="1"/>
        <end position="33"/>
    </location>
</feature>
<dbReference type="Pfam" id="PF00698">
    <property type="entry name" value="Acyl_transf_1"/>
    <property type="match status" value="1"/>
</dbReference>
<dbReference type="InterPro" id="IPR032821">
    <property type="entry name" value="PKS_assoc"/>
</dbReference>
<dbReference type="Gene3D" id="3.40.50.720">
    <property type="entry name" value="NAD(P)-binding Rossmann-like Domain"/>
    <property type="match status" value="3"/>
</dbReference>
<proteinExistence type="predicted"/>
<evidence type="ECO:0000259" key="10">
    <source>
        <dbReference type="PROSITE" id="PS52004"/>
    </source>
</evidence>
<dbReference type="Pfam" id="PF02801">
    <property type="entry name" value="Ketoacyl-synt_C"/>
    <property type="match status" value="1"/>
</dbReference>
<feature type="region of interest" description="N-terminal hotdog fold" evidence="7">
    <location>
        <begin position="957"/>
        <end position="1076"/>
    </location>
</feature>
<dbReference type="GO" id="GO:0006633">
    <property type="term" value="P:fatty acid biosynthetic process"/>
    <property type="evidence" value="ECO:0007669"/>
    <property type="project" value="InterPro"/>
</dbReference>
<dbReference type="PROSITE" id="PS52004">
    <property type="entry name" value="KS3_2"/>
    <property type="match status" value="1"/>
</dbReference>
<reference evidence="12 13" key="1">
    <citation type="submission" date="2018-10" db="EMBL/GenBank/DDBJ databases">
        <title>Comamonadaceae CDC group NO-1 genome sequencing and assembly.</title>
        <authorList>
            <person name="Bernier A.-M."/>
            <person name="Bernard K."/>
        </authorList>
    </citation>
    <scope>NUCLEOTIDE SEQUENCE [LARGE SCALE GENOMIC DNA]</scope>
    <source>
        <strain evidence="12 13">NML180582</strain>
    </source>
</reference>
<dbReference type="SUPFAM" id="SSF55048">
    <property type="entry name" value="Probable ACP-binding domain of malonyl-CoA ACP transacylase"/>
    <property type="match status" value="1"/>
</dbReference>
<dbReference type="PANTHER" id="PTHR43775">
    <property type="entry name" value="FATTY ACID SYNTHASE"/>
    <property type="match status" value="1"/>
</dbReference>
<dbReference type="InterPro" id="IPR016039">
    <property type="entry name" value="Thiolase-like"/>
</dbReference>
<dbReference type="InterPro" id="IPR029063">
    <property type="entry name" value="SAM-dependent_MTases_sf"/>
</dbReference>
<gene>
    <name evidence="12" type="ORF">EBQ34_12365</name>
</gene>
<dbReference type="PROSITE" id="PS00606">
    <property type="entry name" value="KS3_1"/>
    <property type="match status" value="1"/>
</dbReference>
<evidence type="ECO:0000313" key="12">
    <source>
        <dbReference type="EMBL" id="RMX10353.1"/>
    </source>
</evidence>
<dbReference type="InterPro" id="IPR014030">
    <property type="entry name" value="Ketoacyl_synth_N"/>
</dbReference>
<dbReference type="Gene3D" id="3.30.70.3290">
    <property type="match status" value="1"/>
</dbReference>
<evidence type="ECO:0000313" key="13">
    <source>
        <dbReference type="Proteomes" id="UP000275180"/>
    </source>
</evidence>
<dbReference type="Gene3D" id="3.10.129.110">
    <property type="entry name" value="Polyketide synthase dehydratase"/>
    <property type="match status" value="1"/>
</dbReference>
<evidence type="ECO:0000256" key="4">
    <source>
        <dbReference type="ARBA" id="ARBA00023268"/>
    </source>
</evidence>
<evidence type="ECO:0000259" key="11">
    <source>
        <dbReference type="PROSITE" id="PS52019"/>
    </source>
</evidence>
<dbReference type="FunFam" id="3.40.47.10:FF:000019">
    <property type="entry name" value="Polyketide synthase type I"/>
    <property type="match status" value="1"/>
</dbReference>
<dbReference type="FunFam" id="3.40.50.720:FF:000209">
    <property type="entry name" value="Polyketide synthase Pks12"/>
    <property type="match status" value="1"/>
</dbReference>
<evidence type="ECO:0000256" key="3">
    <source>
        <dbReference type="ARBA" id="ARBA00022679"/>
    </source>
</evidence>
<dbReference type="GO" id="GO:0016491">
    <property type="term" value="F:oxidoreductase activity"/>
    <property type="evidence" value="ECO:0007669"/>
    <property type="project" value="InterPro"/>
</dbReference>
<dbReference type="SUPFAM" id="SSF50129">
    <property type="entry name" value="GroES-like"/>
    <property type="match status" value="1"/>
</dbReference>
<dbReference type="InterPro" id="IPR013154">
    <property type="entry name" value="ADH-like_N"/>
</dbReference>
<dbReference type="EMBL" id="RDQJ01000024">
    <property type="protein sequence ID" value="RMX10353.1"/>
    <property type="molecule type" value="Genomic_DNA"/>
</dbReference>
<dbReference type="InterPro" id="IPR001227">
    <property type="entry name" value="Ac_transferase_dom_sf"/>
</dbReference>
<dbReference type="SMART" id="SM00825">
    <property type="entry name" value="PKS_KS"/>
    <property type="match status" value="1"/>
</dbReference>
<feature type="compositionally biased region" description="Low complexity" evidence="8">
    <location>
        <begin position="17"/>
        <end position="32"/>
    </location>
</feature>
<dbReference type="InterPro" id="IPR014043">
    <property type="entry name" value="Acyl_transferase_dom"/>
</dbReference>
<dbReference type="SUPFAM" id="SSF51735">
    <property type="entry name" value="NAD(P)-binding Rossmann-fold domains"/>
    <property type="match status" value="3"/>
</dbReference>
<dbReference type="Pfam" id="PF00109">
    <property type="entry name" value="ketoacyl-synt"/>
    <property type="match status" value="1"/>
</dbReference>
<feature type="active site" description="Proton acceptor; for dehydratase activity" evidence="7">
    <location>
        <position position="986"/>
    </location>
</feature>
<dbReference type="InterPro" id="IPR036736">
    <property type="entry name" value="ACP-like_sf"/>
</dbReference>
<organism evidence="12 13">
    <name type="scientific">Vandammella animalimorsus</name>
    <dbReference type="NCBI Taxonomy" id="2029117"/>
    <lineage>
        <taxon>Bacteria</taxon>
        <taxon>Pseudomonadati</taxon>
        <taxon>Pseudomonadota</taxon>
        <taxon>Betaproteobacteria</taxon>
        <taxon>Burkholderiales</taxon>
        <taxon>Comamonadaceae</taxon>
        <taxon>Vandammella</taxon>
    </lineage>
</organism>
<dbReference type="CDD" id="cd05195">
    <property type="entry name" value="enoyl_red"/>
    <property type="match status" value="1"/>
</dbReference>
<evidence type="ECO:0000256" key="6">
    <source>
        <dbReference type="ARBA" id="ARBA00054155"/>
    </source>
</evidence>
<feature type="domain" description="Ketosynthase family 3 (KS3)" evidence="10">
    <location>
        <begin position="39"/>
        <end position="467"/>
    </location>
</feature>
<keyword evidence="1" id="KW-0596">Phosphopantetheine</keyword>
<dbReference type="InterPro" id="IPR020841">
    <property type="entry name" value="PKS_Beta-ketoAc_synthase_dom"/>
</dbReference>
<dbReference type="Gene3D" id="3.90.180.10">
    <property type="entry name" value="Medium-chain alcohol dehydrogenases, catalytic domain"/>
    <property type="match status" value="1"/>
</dbReference>
<evidence type="ECO:0000256" key="1">
    <source>
        <dbReference type="ARBA" id="ARBA00022450"/>
    </source>
</evidence>
<dbReference type="GO" id="GO:0004315">
    <property type="term" value="F:3-oxoacyl-[acyl-carrier-protein] synthase activity"/>
    <property type="evidence" value="ECO:0007669"/>
    <property type="project" value="InterPro"/>
</dbReference>
<keyword evidence="3" id="KW-0808">Transferase</keyword>
<sequence>MPASKETLPAPQGQRRPSPSSQNQAARAARSAWQGPASESAVAIVGMAFRLPGDLGDEASLWQALQEGRDLITQVPPGRWACNTLQHPERAEPGRSITFSAGILSRIDEFDAGFFGIAPREAAWMDPQQRLLLELAWEAMENAGIAASSLAGSDCAVYVGISSLDYGTRGLDDLASMTAHSMTGNTLSIAANRLSYVFDLHGPSLAVDTACSSSLVALHHACNSLRSGEAPLALVGGVSLLLHPYPFIGFTKASMLSAGGRCKPFDASGDGYVRSEGGAVLLLKPLQRALADGDSVQAVILASGVNADGARKSGITIPSSAGQAELMRQVLARSGLAAHEIDFIEAHGTGTAVGDPVESAAIGAVYGQGRAQPLPIGSVKANLGHLEAASGMAGLIKAILALRHRALPPTPHLHNLNPHIDFAALNLAPVRSATPLRQGLAAQQRPLVAGVNSFGFGGANAHVLLQEFLPSESIAKSPNPGAGCAANANQSATGAATAAAPLAPLRLSARTPQALRALAQRYADWLDGQQPQAFYAIARSAALHREHLQQRLLLQAPTLAQACSALRAHASGKPSPHIVCEEALTPAGGLAFVYSGNGAQWAGMGQALLAQSPRFAQLLAQLEQAMRPQAGFALLPLLQAGDAQALQDTTVAQPLLFAIQVALTLWLREQGIAPDATAGHSVGEIAAAWAAGALTLEQAITVICARSQAQGLTRGQGRMAALGLPAAQAQQLLAELGLQSSVEIAGINSPGNITLAGPLPALQRIEQQLAAGPTPVFFRLLELDYAFHSHVMDAIEGELAQRLAHTAPGQASALPFVSTVTGAPLEGHALDASYWWRNVREPVQFQRALAALTQLGCTVFVEIGPHAILQRYITESLQAEKAQGRALPSLQRGNDGAQRLAELAGRLHLLGNGRSLQQHFTQRAPRVRLPNYPWQRERHWHPSTSESLQAFSRQRLHPLLGWPLPEAEAAWGNVLDPSSLPWLADHQVGGAIVYPGAAYADMALAAARQWQGAGALRVEQLDILAPMVFEPGQARSLRLVLHTRDGSFQISSRARLSSDEWTLHAAGRILQASACQPAARIAAPESAASITLPSAHYRRTQALGLHYGPAFQGLHSVQVQSPQLQAQLSLPAGLSAQDHELHPALLDLCFQTLADFFGDAIDAGHGTALLPIKIGRIELLDAAGGGAQPITGLRAQLRRHSHRAALADFELFDAQGRLRARLEGCRFRAAHLAQPASAAPPHWRTNALLAPHPRASLRSHALPIPALCTQAESALAPLQAQRQSWFTQTLPLCEALALSFAHQAFAQLASQAGAHWHQCFSHAGARPYARWLAQLLQREQLLAQTEQGQWQLASADALPAARQLWQTILHDSPASLPQLMLLARVGAQLPALLQATSAHDAAADGDAAQTLHTALRHAPAAEVLYSDDPAYCGIHQALQAMLREAAQRWPATQRLRVLEIAAGPSLLALDLAGQLPEDRLDYVLALPDTPLQERLQAQLQAALPDRAAIAATVFDPLRGLLCEERPGPQHFDLILLHHSLHLAQDFGAALAQAQQLLAEDGLLLLAERHPDWSASLLEGLDSAHWRLAASEAAPLQANEQPTAPAAPHEPAILPALLPPQAWQQLLAQQNWREIRHFAEPAAQALAEGAYLLLARRPAMPSTALDAPPAQAPAAWLLLADAASATLAQALCQALQAQGHQARLQQASAAAPGPDSAHAALQDWSSASAQARHLVHLRGWGDAPEQAATSAAGLLDAVQHLAGQPHAPRLWLITRGGALCDSLPAEAQHGDAPPNPAQAALWGMGRVIMNEYPQLACTLIELACDPAAAQTLPRLLDECLYPDGLNEILLAPQARHALQLQQAAPPGPAPTPANRWRLDFLVPGQLRNLLWLPDAQRELQAHEVEVRTMATGLNFRDVMYLMGLLPDEAVESGFAGASLGLEFSGVVHRVGAQVKTLRPGDAVVGFGPACFASHVVTPAHALAPMPAHWSFEAAATVPTVFFTVYYALVQLAGLQAGERVLIHGAAGGVGLAAIALAQHLGAEVYASAGSEDKRDFVRLLGAERVFDSRSLDFADALMQATQGQGVDVVLNSLAGEAMRRSLELLRPFGRFLELGKRDFFENTPLGLRPMRHNISYFGIDADQLLTGRPALAAKLFGQVMDLLRERILAPLPYRAFPAARIAEAFRAMQQARHIGKVVVCMEQAPPNLKPLPALAATAAAPAAAQSLLAGSGTWLLSGGLSGFGLATARWLAQQGVRQLALVGRRGADTPGAAQALAELQAQGVQVRAWACDVGDAQAVDALIAQVQRELPPLTGVLHAAAVFDDQILARLDAASLQRVLRAKLLGAWNLHRATRTVALQHFIVYSSITTAIGNPGQANYVAANAGLQALTALRQQQGLPATCMAWGPIADVGYLSRNDAVRDSLAQRLGRAPMSAGQALTQLGQALRHGNGQHCFTPADFDWNTLAPLLPSAQSSRFAALNLQRQATGSTGQEQDFRSLIAGQAPEEVLRIVQELVTQQVAKTLGIAAERIAPERPLHDLGMDSLMAVELALGLEQRLGVQLPVMMLNDAPSVHSVSARIAARLGHGADDEAHDAGIAQVARIAAQHGEGLSAEDIEALSADARQLAQQGARLIP</sequence>
<dbReference type="Pfam" id="PF00550">
    <property type="entry name" value="PP-binding"/>
    <property type="match status" value="1"/>
</dbReference>
<keyword evidence="2" id="KW-0597">Phosphoprotein</keyword>
<protein>
    <submittedName>
        <fullName evidence="12">SDR family NAD(P)-dependent oxidoreductase</fullName>
    </submittedName>
</protein>
<dbReference type="CDD" id="cd00833">
    <property type="entry name" value="PKS"/>
    <property type="match status" value="1"/>
</dbReference>
<dbReference type="PROSITE" id="PS50075">
    <property type="entry name" value="CARRIER"/>
    <property type="match status" value="1"/>
</dbReference>
<dbReference type="SMART" id="SM00826">
    <property type="entry name" value="PKS_DH"/>
    <property type="match status" value="1"/>
</dbReference>
<dbReference type="SMART" id="SM01294">
    <property type="entry name" value="PKS_PP_betabranch"/>
    <property type="match status" value="1"/>
</dbReference>
<dbReference type="InterPro" id="IPR057326">
    <property type="entry name" value="KR_dom"/>
</dbReference>
<feature type="active site" description="Proton donor; for dehydratase activity" evidence="7">
    <location>
        <position position="1147"/>
    </location>
</feature>
<dbReference type="InterPro" id="IPR011032">
    <property type="entry name" value="GroES-like_sf"/>
</dbReference>
<dbReference type="InterPro" id="IPR020807">
    <property type="entry name" value="PKS_DH"/>
</dbReference>
<dbReference type="SUPFAM" id="SSF47336">
    <property type="entry name" value="ACP-like"/>
    <property type="match status" value="1"/>
</dbReference>
<dbReference type="GO" id="GO:0031177">
    <property type="term" value="F:phosphopantetheine binding"/>
    <property type="evidence" value="ECO:0007669"/>
    <property type="project" value="InterPro"/>
</dbReference>
<dbReference type="Gene3D" id="3.40.366.10">
    <property type="entry name" value="Malonyl-Coenzyme A Acyl Carrier Protein, domain 2"/>
    <property type="match status" value="1"/>
</dbReference>
<dbReference type="Pfam" id="PF14765">
    <property type="entry name" value="PS-DH"/>
    <property type="match status" value="1"/>
</dbReference>
<evidence type="ECO:0000256" key="2">
    <source>
        <dbReference type="ARBA" id="ARBA00022553"/>
    </source>
</evidence>
<accession>A0A3M6R598</accession>
<dbReference type="SMART" id="SM00827">
    <property type="entry name" value="PKS_AT"/>
    <property type="match status" value="1"/>
</dbReference>
<dbReference type="SUPFAM" id="SSF52151">
    <property type="entry name" value="FabD/lysophospholipase-like"/>
    <property type="match status" value="1"/>
</dbReference>
<dbReference type="OrthoDB" id="9778690at2"/>
<dbReference type="RefSeq" id="WP_122245690.1">
    <property type="nucleotide sequence ID" value="NZ_RDQJ01000024.1"/>
</dbReference>
<dbReference type="InterPro" id="IPR016036">
    <property type="entry name" value="Malonyl_transacylase_ACP-bd"/>
</dbReference>
<dbReference type="Pfam" id="PF16197">
    <property type="entry name" value="KAsynt_C_assoc"/>
    <property type="match status" value="1"/>
</dbReference>
<dbReference type="Pfam" id="PF08240">
    <property type="entry name" value="ADH_N"/>
    <property type="match status" value="1"/>
</dbReference>
<dbReference type="Pfam" id="PF13602">
    <property type="entry name" value="ADH_zinc_N_2"/>
    <property type="match status" value="1"/>
</dbReference>
<dbReference type="InterPro" id="IPR009081">
    <property type="entry name" value="PP-bd_ACP"/>
</dbReference>
<feature type="domain" description="PKS/mFAS DH" evidence="11">
    <location>
        <begin position="957"/>
        <end position="1236"/>
    </location>
</feature>
<dbReference type="Gene3D" id="3.40.50.150">
    <property type="entry name" value="Vaccinia Virus protein VP39"/>
    <property type="match status" value="1"/>
</dbReference>
<dbReference type="SMART" id="SM00829">
    <property type="entry name" value="PKS_ER"/>
    <property type="match status" value="1"/>
</dbReference>
<dbReference type="InterPro" id="IPR049551">
    <property type="entry name" value="PKS_DH_C"/>
</dbReference>
<keyword evidence="5" id="KW-0012">Acyltransferase</keyword>
<dbReference type="InterPro" id="IPR049552">
    <property type="entry name" value="PKS_DH_N"/>
</dbReference>
<dbReference type="Pfam" id="PF08659">
    <property type="entry name" value="KR"/>
    <property type="match status" value="1"/>
</dbReference>
<dbReference type="InterPro" id="IPR036291">
    <property type="entry name" value="NAD(P)-bd_dom_sf"/>
</dbReference>
<dbReference type="Gene3D" id="1.10.1200.10">
    <property type="entry name" value="ACP-like"/>
    <property type="match status" value="1"/>
</dbReference>
<evidence type="ECO:0000256" key="7">
    <source>
        <dbReference type="PROSITE-ProRule" id="PRU01363"/>
    </source>
</evidence>
<dbReference type="InterPro" id="IPR050091">
    <property type="entry name" value="PKS_NRPS_Biosynth_Enz"/>
</dbReference>
<dbReference type="InterPro" id="IPR042104">
    <property type="entry name" value="PKS_dehydratase_sf"/>
</dbReference>
<dbReference type="InterPro" id="IPR049900">
    <property type="entry name" value="PKS_mFAS_DH"/>
</dbReference>
<dbReference type="InterPro" id="IPR016035">
    <property type="entry name" value="Acyl_Trfase/lysoPLipase"/>
</dbReference>
<dbReference type="SUPFAM" id="SSF53335">
    <property type="entry name" value="S-adenosyl-L-methionine-dependent methyltransferases"/>
    <property type="match status" value="1"/>
</dbReference>
<feature type="domain" description="Carrier" evidence="9">
    <location>
        <begin position="2510"/>
        <end position="2584"/>
    </location>
</feature>
<dbReference type="SMART" id="SM00822">
    <property type="entry name" value="PKS_KR"/>
    <property type="match status" value="1"/>
</dbReference>
<dbReference type="InterPro" id="IPR013968">
    <property type="entry name" value="PKS_KR"/>
</dbReference>
<feature type="region of interest" description="C-terminal hotdog fold" evidence="7">
    <location>
        <begin position="1088"/>
        <end position="1236"/>
    </location>
</feature>
<dbReference type="GO" id="GO:0004312">
    <property type="term" value="F:fatty acid synthase activity"/>
    <property type="evidence" value="ECO:0007669"/>
    <property type="project" value="TreeGrafter"/>
</dbReference>
<dbReference type="InterPro" id="IPR014031">
    <property type="entry name" value="Ketoacyl_synth_C"/>
</dbReference>
<keyword evidence="4" id="KW-0511">Multifunctional enzyme</keyword>